<evidence type="ECO:0000256" key="3">
    <source>
        <dbReference type="ARBA" id="ARBA00022692"/>
    </source>
</evidence>
<feature type="transmembrane region" description="Helical" evidence="6">
    <location>
        <begin position="52"/>
        <end position="74"/>
    </location>
</feature>
<dbReference type="SUPFAM" id="SSF103473">
    <property type="entry name" value="MFS general substrate transporter"/>
    <property type="match status" value="1"/>
</dbReference>
<proteinExistence type="predicted"/>
<dbReference type="PATRIC" id="fig|676032.3.peg.522"/>
<evidence type="ECO:0000256" key="5">
    <source>
        <dbReference type="ARBA" id="ARBA00023136"/>
    </source>
</evidence>
<feature type="transmembrane region" description="Helical" evidence="6">
    <location>
        <begin position="346"/>
        <end position="372"/>
    </location>
</feature>
<name>F4BJN3_9GAMM</name>
<dbReference type="InterPro" id="IPR036259">
    <property type="entry name" value="MFS_trans_sf"/>
</dbReference>
<dbReference type="KEGG" id="fcn:FN3523_0520"/>
<dbReference type="GO" id="GO:0005886">
    <property type="term" value="C:plasma membrane"/>
    <property type="evidence" value="ECO:0007669"/>
    <property type="project" value="UniProtKB-SubCell"/>
</dbReference>
<evidence type="ECO:0000259" key="7">
    <source>
        <dbReference type="PROSITE" id="PS50850"/>
    </source>
</evidence>
<feature type="transmembrane region" description="Helical" evidence="6">
    <location>
        <begin position="151"/>
        <end position="169"/>
    </location>
</feature>
<reference evidence="9" key="1">
    <citation type="journal article" date="2011" name="Appl. Environ. Microbiol.">
        <title>Common ancestry and novel genetic traits of Francisella novicida-like isolates from North America and Australia as revealed by comparative genomic analyses.</title>
        <authorList>
            <person name="Siddaramappa S."/>
            <person name="Challacombe J.F."/>
            <person name="Petersen J.M."/>
            <person name="Pillai S."/>
            <person name="Hogg G."/>
            <person name="Kuske C.R."/>
        </authorList>
    </citation>
    <scope>NUCLEOTIDE SEQUENCE [LARGE SCALE GENOMIC DNA]</scope>
    <source>
        <strain evidence="9">3523</strain>
    </source>
</reference>
<feature type="domain" description="Major facilitator superfamily (MFS) profile" evidence="7">
    <location>
        <begin position="1"/>
        <end position="402"/>
    </location>
</feature>
<keyword evidence="2" id="KW-1003">Cell membrane</keyword>
<organism evidence="8 9">
    <name type="scientific">Francisella hispaniensis</name>
    <dbReference type="NCBI Taxonomy" id="622488"/>
    <lineage>
        <taxon>Bacteria</taxon>
        <taxon>Pseudomonadati</taxon>
        <taxon>Pseudomonadota</taxon>
        <taxon>Gammaproteobacteria</taxon>
        <taxon>Thiotrichales</taxon>
        <taxon>Francisellaceae</taxon>
        <taxon>Francisella</taxon>
    </lineage>
</organism>
<feature type="transmembrane region" description="Helical" evidence="6">
    <location>
        <begin position="81"/>
        <end position="101"/>
    </location>
</feature>
<dbReference type="InterPro" id="IPR011701">
    <property type="entry name" value="MFS"/>
</dbReference>
<dbReference type="GO" id="GO:0022857">
    <property type="term" value="F:transmembrane transporter activity"/>
    <property type="evidence" value="ECO:0007669"/>
    <property type="project" value="InterPro"/>
</dbReference>
<feature type="transmembrane region" description="Helical" evidence="6">
    <location>
        <begin position="378"/>
        <end position="395"/>
    </location>
</feature>
<feature type="transmembrane region" description="Helical" evidence="6">
    <location>
        <begin position="289"/>
        <end position="306"/>
    </location>
</feature>
<dbReference type="PANTHER" id="PTHR23513">
    <property type="entry name" value="INTEGRAL MEMBRANE EFFLUX PROTEIN-RELATED"/>
    <property type="match status" value="1"/>
</dbReference>
<gene>
    <name evidence="8" type="ordered locus">FN3523_0520</name>
</gene>
<evidence type="ECO:0000256" key="1">
    <source>
        <dbReference type="ARBA" id="ARBA00004651"/>
    </source>
</evidence>
<dbReference type="PROSITE" id="PS50850">
    <property type="entry name" value="MFS"/>
    <property type="match status" value="1"/>
</dbReference>
<sequence length="405" mass="45919">MLSYFKARSRLFSNSAFSYACIMTICNAVVVGIAYISISWHLLSLRNSIEVIMLFMFTWWIFAVLLSPLTGYFADLVPRRIIIILVNISRVLLLLAFIFLGNLDSLGLVYLFTIGWGIILAFFMPAMMIMSRELFASDDVLLYANSTVDGLFEFGMVIGMSLGGVLVAYLDMHEILMVMLIGSLLAMLSSFKIVPRRNVKNTTVSFLKNWQEVISFLNQNKTLYWCYLAQIGMTCLYMIAPVFISPYAKNILKASPLEFGLIEVAFSVGFIAGNILLPYMIEKILPKQTLVFSMIISALMYLLLGLNERVFFASLYYLVAGIFISAWVIIVTIAQKNTPIKLQGKIQGICYGLSGLVVMFIYLIFFVINYLYPLPSNKWFYILAILALSTLWPIFKGLKNLKFEH</sequence>
<dbReference type="HOGENOM" id="CLU_034180_16_1_6"/>
<evidence type="ECO:0000256" key="6">
    <source>
        <dbReference type="SAM" id="Phobius"/>
    </source>
</evidence>
<feature type="transmembrane region" description="Helical" evidence="6">
    <location>
        <begin position="16"/>
        <end position="40"/>
    </location>
</feature>
<dbReference type="Pfam" id="PF07690">
    <property type="entry name" value="MFS_1"/>
    <property type="match status" value="1"/>
</dbReference>
<dbReference type="Proteomes" id="UP000008303">
    <property type="component" value="Chromosome"/>
</dbReference>
<keyword evidence="5 6" id="KW-0472">Membrane</keyword>
<keyword evidence="3 6" id="KW-0812">Transmembrane</keyword>
<feature type="transmembrane region" description="Helical" evidence="6">
    <location>
        <begin position="107"/>
        <end position="130"/>
    </location>
</feature>
<feature type="transmembrane region" description="Helical" evidence="6">
    <location>
        <begin position="224"/>
        <end position="247"/>
    </location>
</feature>
<feature type="transmembrane region" description="Helical" evidence="6">
    <location>
        <begin position="175"/>
        <end position="194"/>
    </location>
</feature>
<comment type="subcellular location">
    <subcellularLocation>
        <location evidence="1">Cell membrane</location>
        <topology evidence="1">Multi-pass membrane protein</topology>
    </subcellularLocation>
</comment>
<dbReference type="PROSITE" id="PS51257">
    <property type="entry name" value="PROKAR_LIPOPROTEIN"/>
    <property type="match status" value="1"/>
</dbReference>
<dbReference type="AlphaFoldDB" id="F4BJN3"/>
<evidence type="ECO:0000256" key="2">
    <source>
        <dbReference type="ARBA" id="ARBA00022475"/>
    </source>
</evidence>
<protein>
    <submittedName>
        <fullName evidence="8">Major facilitator superfamily (MFS) transport protein</fullName>
    </submittedName>
</protein>
<evidence type="ECO:0000256" key="4">
    <source>
        <dbReference type="ARBA" id="ARBA00022989"/>
    </source>
</evidence>
<dbReference type="EMBL" id="CP002558">
    <property type="protein sequence ID" value="AEB28377.1"/>
    <property type="molecule type" value="Genomic_DNA"/>
</dbReference>
<feature type="transmembrane region" description="Helical" evidence="6">
    <location>
        <begin position="312"/>
        <end position="334"/>
    </location>
</feature>
<accession>F4BJN3</accession>
<feature type="transmembrane region" description="Helical" evidence="6">
    <location>
        <begin position="259"/>
        <end position="277"/>
    </location>
</feature>
<dbReference type="eggNOG" id="COG2814">
    <property type="taxonomic scope" value="Bacteria"/>
</dbReference>
<dbReference type="RefSeq" id="WP_014547834.1">
    <property type="nucleotide sequence ID" value="NC_017449.1"/>
</dbReference>
<dbReference type="InterPro" id="IPR020846">
    <property type="entry name" value="MFS_dom"/>
</dbReference>
<evidence type="ECO:0000313" key="8">
    <source>
        <dbReference type="EMBL" id="AEB28377.1"/>
    </source>
</evidence>
<keyword evidence="4 6" id="KW-1133">Transmembrane helix</keyword>
<dbReference type="PANTHER" id="PTHR23513:SF6">
    <property type="entry name" value="MAJOR FACILITATOR SUPERFAMILY ASSOCIATED DOMAIN-CONTAINING PROTEIN"/>
    <property type="match status" value="1"/>
</dbReference>
<dbReference type="Gene3D" id="1.20.1250.20">
    <property type="entry name" value="MFS general substrate transporter like domains"/>
    <property type="match status" value="2"/>
</dbReference>
<evidence type="ECO:0000313" key="9">
    <source>
        <dbReference type="Proteomes" id="UP000008303"/>
    </source>
</evidence>